<name>A0ABZ2SML9_9ENTE</name>
<evidence type="ECO:0008006" key="6">
    <source>
        <dbReference type="Google" id="ProtNLM"/>
    </source>
</evidence>
<keyword evidence="1" id="KW-0812">Transmembrane</keyword>
<dbReference type="RefSeq" id="WP_207940945.1">
    <property type="nucleotide sequence ID" value="NZ_CP147251.1"/>
</dbReference>
<gene>
    <name evidence="4" type="ORF">DOK78_001507</name>
</gene>
<dbReference type="Pfam" id="PF03413">
    <property type="entry name" value="PepSY"/>
    <property type="match status" value="1"/>
</dbReference>
<reference evidence="4 5" key="1">
    <citation type="submission" date="2024-03" db="EMBL/GenBank/DDBJ databases">
        <title>The Genome Sequence of Enterococcus sp. DIV2402.</title>
        <authorList>
            <consortium name="The Broad Institute Genomics Platform"/>
            <consortium name="The Broad Institute Microbial Omics Core"/>
            <consortium name="The Broad Institute Genomic Center for Infectious Diseases"/>
            <person name="Earl A."/>
            <person name="Manson A."/>
            <person name="Gilmore M."/>
            <person name="Schwartman J."/>
            <person name="Shea T."/>
            <person name="Abouelleil A."/>
            <person name="Cao P."/>
            <person name="Chapman S."/>
            <person name="Cusick C."/>
            <person name="Young S."/>
            <person name="Neafsey D."/>
            <person name="Nusbaum C."/>
            <person name="Birren B."/>
        </authorList>
    </citation>
    <scope>NUCLEOTIDE SEQUENCE [LARGE SCALE GENOMIC DNA]</scope>
    <source>
        <strain evidence="4 5">DIV2402</strain>
    </source>
</reference>
<proteinExistence type="predicted"/>
<dbReference type="SUPFAM" id="SSF54403">
    <property type="entry name" value="Cystatin/monellin"/>
    <property type="match status" value="2"/>
</dbReference>
<keyword evidence="5" id="KW-1185">Reference proteome</keyword>
<keyword evidence="1" id="KW-1133">Transmembrane helix</keyword>
<dbReference type="InterPro" id="IPR025711">
    <property type="entry name" value="PepSY"/>
</dbReference>
<evidence type="ECO:0000313" key="4">
    <source>
        <dbReference type="EMBL" id="WYJ76870.1"/>
    </source>
</evidence>
<dbReference type="Pfam" id="PF17881">
    <property type="entry name" value="TseB"/>
    <property type="match status" value="1"/>
</dbReference>
<evidence type="ECO:0000313" key="5">
    <source>
        <dbReference type="Proteomes" id="UP000664701"/>
    </source>
</evidence>
<evidence type="ECO:0000259" key="3">
    <source>
        <dbReference type="Pfam" id="PF17881"/>
    </source>
</evidence>
<keyword evidence="1" id="KW-0472">Membrane</keyword>
<evidence type="ECO:0000259" key="2">
    <source>
        <dbReference type="Pfam" id="PF03413"/>
    </source>
</evidence>
<dbReference type="Gene3D" id="3.10.450.40">
    <property type="match status" value="2"/>
</dbReference>
<sequence length="166" mass="19117">MNTNAQKEKQKIIALLTGIIVLLLIILFSSLSYIRATSPVRQAKTEAIQLAEQYAKIEQVDQFYWFTREQTYFSVLGKNDQQQEVIAIIPKSGEKVTVLAQDDGLTEDEAKEKIFNEYPSETLRKATLGMFEDKPVWEVMTKDDKGNNYYLLDFKDGKEVKVIRNI</sequence>
<dbReference type="InterPro" id="IPR041401">
    <property type="entry name" value="TseB-like_dom"/>
</dbReference>
<feature type="domain" description="Cell wall elongation regulator TseB-like" evidence="3">
    <location>
        <begin position="46"/>
        <end position="90"/>
    </location>
</feature>
<organism evidence="4 5">
    <name type="scientific">Candidatus Enterococcus lowellii</name>
    <dbReference type="NCBI Taxonomy" id="2230877"/>
    <lineage>
        <taxon>Bacteria</taxon>
        <taxon>Bacillati</taxon>
        <taxon>Bacillota</taxon>
        <taxon>Bacilli</taxon>
        <taxon>Lactobacillales</taxon>
        <taxon>Enterococcaceae</taxon>
        <taxon>Enterococcus</taxon>
    </lineage>
</organism>
<dbReference type="EMBL" id="CP147251">
    <property type="protein sequence ID" value="WYJ76870.1"/>
    <property type="molecule type" value="Genomic_DNA"/>
</dbReference>
<evidence type="ECO:0000256" key="1">
    <source>
        <dbReference type="SAM" id="Phobius"/>
    </source>
</evidence>
<accession>A0ABZ2SML9</accession>
<feature type="transmembrane region" description="Helical" evidence="1">
    <location>
        <begin position="12"/>
        <end position="34"/>
    </location>
</feature>
<dbReference type="InterPro" id="IPR046350">
    <property type="entry name" value="Cystatin_sf"/>
</dbReference>
<feature type="domain" description="PepSY" evidence="2">
    <location>
        <begin position="105"/>
        <end position="162"/>
    </location>
</feature>
<dbReference type="Proteomes" id="UP000664701">
    <property type="component" value="Chromosome"/>
</dbReference>
<protein>
    <recommendedName>
        <fullName evidence="6">DUF5590 domain-containing protein</fullName>
    </recommendedName>
</protein>